<evidence type="ECO:0000256" key="7">
    <source>
        <dbReference type="ARBA" id="ARBA00022692"/>
    </source>
</evidence>
<dbReference type="Gene3D" id="2.90.10.10">
    <property type="entry name" value="Bulb-type lectin domain"/>
    <property type="match status" value="1"/>
</dbReference>
<keyword evidence="29" id="KW-1185">Reference proteome</keyword>
<evidence type="ECO:0000256" key="3">
    <source>
        <dbReference type="ARBA" id="ARBA00022527"/>
    </source>
</evidence>
<keyword evidence="10 20" id="KW-0547">Nucleotide-binding</keyword>
<keyword evidence="2" id="KW-1003">Cell membrane</keyword>
<dbReference type="PANTHER" id="PTHR47974">
    <property type="entry name" value="OS07G0415500 PROTEIN"/>
    <property type="match status" value="1"/>
</dbReference>
<evidence type="ECO:0000256" key="10">
    <source>
        <dbReference type="ARBA" id="ARBA00022741"/>
    </source>
</evidence>
<dbReference type="PROSITE" id="PS50948">
    <property type="entry name" value="PAN"/>
    <property type="match status" value="1"/>
</dbReference>
<evidence type="ECO:0000259" key="26">
    <source>
        <dbReference type="PROSITE" id="PS50948"/>
    </source>
</evidence>
<dbReference type="InterPro" id="IPR000719">
    <property type="entry name" value="Prot_kinase_dom"/>
</dbReference>
<evidence type="ECO:0000259" key="24">
    <source>
        <dbReference type="PROSITE" id="PS50011"/>
    </source>
</evidence>
<dbReference type="GO" id="GO:0005886">
    <property type="term" value="C:plasma membrane"/>
    <property type="evidence" value="ECO:0007669"/>
    <property type="project" value="UniProtKB-SubCell"/>
</dbReference>
<dbReference type="EC" id="2.7.11.1" evidence="20"/>
<dbReference type="CDD" id="cd14066">
    <property type="entry name" value="STKc_IRAK"/>
    <property type="match status" value="1"/>
</dbReference>
<dbReference type="InterPro" id="IPR024171">
    <property type="entry name" value="SRK-like_kinase"/>
</dbReference>
<keyword evidence="16" id="KW-0675">Receptor</keyword>
<dbReference type="FunFam" id="3.30.200.20:FF:000370">
    <property type="entry name" value="Receptor-like protein kinase 4"/>
    <property type="match status" value="1"/>
</dbReference>
<evidence type="ECO:0000256" key="8">
    <source>
        <dbReference type="ARBA" id="ARBA00022729"/>
    </source>
</evidence>
<dbReference type="SUPFAM" id="SSF51110">
    <property type="entry name" value="alpha-D-mannose-specific plant lectins"/>
    <property type="match status" value="1"/>
</dbReference>
<reference evidence="27" key="1">
    <citation type="submission" date="2021-03" db="EMBL/GenBank/DDBJ databases">
        <authorList>
            <consortium name="Genoscope - CEA"/>
            <person name="William W."/>
        </authorList>
    </citation>
    <scope>NUCLEOTIDE SEQUENCE</scope>
    <source>
        <strain evidence="27">Doubled-haploid Pahang</strain>
    </source>
</reference>
<evidence type="ECO:0000313" key="28">
    <source>
        <dbReference type="EnsemblPlants" id="Ma01_p15730.1"/>
    </source>
</evidence>
<dbReference type="InterPro" id="IPR008271">
    <property type="entry name" value="Ser/Thr_kinase_AS"/>
</dbReference>
<feature type="domain" description="Protein kinase" evidence="24">
    <location>
        <begin position="496"/>
        <end position="768"/>
    </location>
</feature>
<dbReference type="CDD" id="cd01098">
    <property type="entry name" value="PAN_AP_plant"/>
    <property type="match status" value="1"/>
</dbReference>
<evidence type="ECO:0000256" key="5">
    <source>
        <dbReference type="ARBA" id="ARBA00022553"/>
    </source>
</evidence>
<keyword evidence="14 22" id="KW-0472">Membrane</keyword>
<dbReference type="InterPro" id="IPR011009">
    <property type="entry name" value="Kinase-like_dom_sf"/>
</dbReference>
<dbReference type="Gramene" id="Ma01_t15730.1">
    <property type="protein sequence ID" value="Ma01_p15730.1"/>
    <property type="gene ID" value="Ma01_g15730"/>
</dbReference>
<dbReference type="InterPro" id="IPR000858">
    <property type="entry name" value="S_locus_glycoprot_dom"/>
</dbReference>
<evidence type="ECO:0000256" key="1">
    <source>
        <dbReference type="ARBA" id="ARBA00004251"/>
    </source>
</evidence>
<evidence type="ECO:0000256" key="15">
    <source>
        <dbReference type="ARBA" id="ARBA00023157"/>
    </source>
</evidence>
<dbReference type="InterPro" id="IPR036426">
    <property type="entry name" value="Bulb-type_lectin_dom_sf"/>
</dbReference>
<dbReference type="EMBL" id="HG996466">
    <property type="protein sequence ID" value="CAG1859642.1"/>
    <property type="molecule type" value="Genomic_DNA"/>
</dbReference>
<evidence type="ECO:0000256" key="2">
    <source>
        <dbReference type="ARBA" id="ARBA00022475"/>
    </source>
</evidence>
<dbReference type="Pfam" id="PF00069">
    <property type="entry name" value="Pkinase"/>
    <property type="match status" value="1"/>
</dbReference>
<evidence type="ECO:0000256" key="17">
    <source>
        <dbReference type="ARBA" id="ARBA00023180"/>
    </source>
</evidence>
<keyword evidence="5" id="KW-0597">Phosphoprotein</keyword>
<dbReference type="SMART" id="SM00108">
    <property type="entry name" value="B_lectin"/>
    <property type="match status" value="1"/>
</dbReference>
<dbReference type="AlphaFoldDB" id="A0A804HUJ4"/>
<evidence type="ECO:0000313" key="29">
    <source>
        <dbReference type="Proteomes" id="UP000012960"/>
    </source>
</evidence>
<evidence type="ECO:0000256" key="9">
    <source>
        <dbReference type="ARBA" id="ARBA00022734"/>
    </source>
</evidence>
<keyword evidence="12 20" id="KW-0067">ATP-binding</keyword>
<evidence type="ECO:0000256" key="20">
    <source>
        <dbReference type="PIRNR" id="PIRNR000641"/>
    </source>
</evidence>
<dbReference type="Pfam" id="PF01453">
    <property type="entry name" value="B_lectin"/>
    <property type="match status" value="1"/>
</dbReference>
<feature type="domain" description="Apple" evidence="26">
    <location>
        <begin position="349"/>
        <end position="428"/>
    </location>
</feature>
<dbReference type="GO" id="GO:0030246">
    <property type="term" value="F:carbohydrate binding"/>
    <property type="evidence" value="ECO:0007669"/>
    <property type="project" value="UniProtKB-KW"/>
</dbReference>
<dbReference type="Gene3D" id="3.30.200.20">
    <property type="entry name" value="Phosphorylase Kinase, domain 1"/>
    <property type="match status" value="1"/>
</dbReference>
<dbReference type="GO" id="GO:0005524">
    <property type="term" value="F:ATP binding"/>
    <property type="evidence" value="ECO:0007669"/>
    <property type="project" value="UniProtKB-UniRule"/>
</dbReference>
<comment type="catalytic activity">
    <reaction evidence="18 20">
        <text>L-threonyl-[protein] + ATP = O-phospho-L-threonyl-[protein] + ADP + H(+)</text>
        <dbReference type="Rhea" id="RHEA:46608"/>
        <dbReference type="Rhea" id="RHEA-COMP:11060"/>
        <dbReference type="Rhea" id="RHEA-COMP:11605"/>
        <dbReference type="ChEBI" id="CHEBI:15378"/>
        <dbReference type="ChEBI" id="CHEBI:30013"/>
        <dbReference type="ChEBI" id="CHEBI:30616"/>
        <dbReference type="ChEBI" id="CHEBI:61977"/>
        <dbReference type="ChEBI" id="CHEBI:456216"/>
        <dbReference type="EC" id="2.7.11.1"/>
    </reaction>
</comment>
<dbReference type="SUPFAM" id="SSF56112">
    <property type="entry name" value="Protein kinase-like (PK-like)"/>
    <property type="match status" value="1"/>
</dbReference>
<keyword evidence="6 20" id="KW-0808">Transferase</keyword>
<keyword evidence="7 22" id="KW-0812">Transmembrane</keyword>
<keyword evidence="11 20" id="KW-0418">Kinase</keyword>
<dbReference type="Proteomes" id="UP000012960">
    <property type="component" value="Unplaced"/>
</dbReference>
<keyword evidence="4" id="KW-0245">EGF-like domain</keyword>
<evidence type="ECO:0000256" key="12">
    <source>
        <dbReference type="ARBA" id="ARBA00022840"/>
    </source>
</evidence>
<dbReference type="OMA" id="IPSRLHM"/>
<dbReference type="FunFam" id="2.90.10.10:FF:000005">
    <property type="entry name" value="G-type lectin S-receptor-like serine/threonine-protein kinase"/>
    <property type="match status" value="1"/>
</dbReference>
<dbReference type="PROSITE" id="PS50011">
    <property type="entry name" value="PROTEIN_KINASE_DOM"/>
    <property type="match status" value="1"/>
</dbReference>
<keyword evidence="3 20" id="KW-0723">Serine/threonine-protein kinase</keyword>
<evidence type="ECO:0000256" key="14">
    <source>
        <dbReference type="ARBA" id="ARBA00023136"/>
    </source>
</evidence>
<dbReference type="InterPro" id="IPR003609">
    <property type="entry name" value="Pan_app"/>
</dbReference>
<dbReference type="Gene3D" id="1.10.510.10">
    <property type="entry name" value="Transferase(Phosphotransferase) domain 1"/>
    <property type="match status" value="1"/>
</dbReference>
<dbReference type="PROSITE" id="PS00108">
    <property type="entry name" value="PROTEIN_KINASE_ST"/>
    <property type="match status" value="1"/>
</dbReference>
<feature type="chain" id="PRO_5033611050" description="Receptor-like serine/threonine-protein kinase" evidence="23">
    <location>
        <begin position="27"/>
        <end position="797"/>
    </location>
</feature>
<evidence type="ECO:0000256" key="22">
    <source>
        <dbReference type="SAM" id="Phobius"/>
    </source>
</evidence>
<proteinExistence type="inferred from homology"/>
<keyword evidence="8 23" id="KW-0732">Signal</keyword>
<evidence type="ECO:0000256" key="6">
    <source>
        <dbReference type="ARBA" id="ARBA00022679"/>
    </source>
</evidence>
<evidence type="ECO:0000256" key="23">
    <source>
        <dbReference type="SAM" id="SignalP"/>
    </source>
</evidence>
<evidence type="ECO:0000256" key="13">
    <source>
        <dbReference type="ARBA" id="ARBA00022989"/>
    </source>
</evidence>
<dbReference type="Pfam" id="PF00954">
    <property type="entry name" value="S_locus_glycop"/>
    <property type="match status" value="1"/>
</dbReference>
<keyword evidence="13 22" id="KW-1133">Transmembrane helix</keyword>
<dbReference type="EnsemblPlants" id="Ma01_t15730.1">
    <property type="protein sequence ID" value="Ma01_p15730.1"/>
    <property type="gene ID" value="Ma01_g15730"/>
</dbReference>
<keyword evidence="15" id="KW-1015">Disulfide bond</keyword>
<dbReference type="GO" id="GO:0048544">
    <property type="term" value="P:recognition of pollen"/>
    <property type="evidence" value="ECO:0007669"/>
    <property type="project" value="InterPro"/>
</dbReference>
<dbReference type="GO" id="GO:0051707">
    <property type="term" value="P:response to other organism"/>
    <property type="evidence" value="ECO:0007669"/>
    <property type="project" value="UniProtKB-ARBA"/>
</dbReference>
<protein>
    <recommendedName>
        <fullName evidence="20">Receptor-like serine/threonine-protein kinase</fullName>
        <ecNumber evidence="20">2.7.11.1</ecNumber>
    </recommendedName>
</protein>
<accession>A0A804HUJ4</accession>
<dbReference type="FunCoup" id="A0A804HUJ4">
    <property type="interactions" value="56"/>
</dbReference>
<keyword evidence="17" id="KW-0325">Glycoprotein</keyword>
<evidence type="ECO:0000259" key="25">
    <source>
        <dbReference type="PROSITE" id="PS50927"/>
    </source>
</evidence>
<dbReference type="SMART" id="SM00473">
    <property type="entry name" value="PAN_AP"/>
    <property type="match status" value="1"/>
</dbReference>
<evidence type="ECO:0000256" key="21">
    <source>
        <dbReference type="PROSITE-ProRule" id="PRU10141"/>
    </source>
</evidence>
<dbReference type="InterPro" id="IPR001480">
    <property type="entry name" value="Bulb-type_lectin_dom"/>
</dbReference>
<comment type="similarity">
    <text evidence="20">Belongs to the protein kinase superfamily. Ser/Thr protein kinase family.</text>
</comment>
<feature type="transmembrane region" description="Helical" evidence="22">
    <location>
        <begin position="443"/>
        <end position="465"/>
    </location>
</feature>
<dbReference type="FunFam" id="1.10.510.10:FF:000384">
    <property type="entry name" value="G-type lectin S-receptor-like serine/threonine-protein kinase"/>
    <property type="match status" value="1"/>
</dbReference>
<evidence type="ECO:0000256" key="16">
    <source>
        <dbReference type="ARBA" id="ARBA00023170"/>
    </source>
</evidence>
<evidence type="ECO:0000256" key="18">
    <source>
        <dbReference type="ARBA" id="ARBA00047899"/>
    </source>
</evidence>
<dbReference type="GO" id="GO:0004674">
    <property type="term" value="F:protein serine/threonine kinase activity"/>
    <property type="evidence" value="ECO:0007669"/>
    <property type="project" value="UniProtKB-KW"/>
</dbReference>
<organism evidence="28 29">
    <name type="scientific">Musa acuminata subsp. malaccensis</name>
    <name type="common">Wild banana</name>
    <name type="synonym">Musa malaccensis</name>
    <dbReference type="NCBI Taxonomy" id="214687"/>
    <lineage>
        <taxon>Eukaryota</taxon>
        <taxon>Viridiplantae</taxon>
        <taxon>Streptophyta</taxon>
        <taxon>Embryophyta</taxon>
        <taxon>Tracheophyta</taxon>
        <taxon>Spermatophyta</taxon>
        <taxon>Magnoliopsida</taxon>
        <taxon>Liliopsida</taxon>
        <taxon>Zingiberales</taxon>
        <taxon>Musaceae</taxon>
        <taxon>Musa</taxon>
    </lineage>
</organism>
<dbReference type="GO" id="GO:0004672">
    <property type="term" value="F:protein kinase activity"/>
    <property type="evidence" value="ECO:0000318"/>
    <property type="project" value="GO_Central"/>
</dbReference>
<comment type="subcellular location">
    <subcellularLocation>
        <location evidence="1">Cell membrane</location>
        <topology evidence="1">Single-pass type I membrane protein</topology>
    </subcellularLocation>
</comment>
<feature type="binding site" evidence="21">
    <location>
        <position position="524"/>
    </location>
    <ligand>
        <name>ATP</name>
        <dbReference type="ChEBI" id="CHEBI:30616"/>
    </ligand>
</feature>
<dbReference type="PANTHER" id="PTHR47974:SF19">
    <property type="entry name" value="RECEPTOR-LIKE SERINE_THREONINE-PROTEIN KINASE"/>
    <property type="match status" value="1"/>
</dbReference>
<comment type="catalytic activity">
    <reaction evidence="19 20">
        <text>L-seryl-[protein] + ATP = O-phospho-L-seryl-[protein] + ADP + H(+)</text>
        <dbReference type="Rhea" id="RHEA:17989"/>
        <dbReference type="Rhea" id="RHEA-COMP:9863"/>
        <dbReference type="Rhea" id="RHEA-COMP:11604"/>
        <dbReference type="ChEBI" id="CHEBI:15378"/>
        <dbReference type="ChEBI" id="CHEBI:29999"/>
        <dbReference type="ChEBI" id="CHEBI:30616"/>
        <dbReference type="ChEBI" id="CHEBI:83421"/>
        <dbReference type="ChEBI" id="CHEBI:456216"/>
        <dbReference type="EC" id="2.7.11.1"/>
    </reaction>
</comment>
<feature type="signal peptide" evidence="23">
    <location>
        <begin position="1"/>
        <end position="26"/>
    </location>
</feature>
<name>A0A804HUJ4_MUSAM</name>
<dbReference type="PROSITE" id="PS50927">
    <property type="entry name" value="BULB_LECTIN"/>
    <property type="match status" value="1"/>
</dbReference>
<feature type="domain" description="Bulb-type lectin" evidence="25">
    <location>
        <begin position="33"/>
        <end position="157"/>
    </location>
</feature>
<keyword evidence="9" id="KW-0430">Lectin</keyword>
<dbReference type="InParanoid" id="A0A804HUJ4"/>
<evidence type="ECO:0000256" key="4">
    <source>
        <dbReference type="ARBA" id="ARBA00022536"/>
    </source>
</evidence>
<dbReference type="Pfam" id="PF08276">
    <property type="entry name" value="PAN_2"/>
    <property type="match status" value="1"/>
</dbReference>
<reference evidence="28" key="2">
    <citation type="submission" date="2021-05" db="UniProtKB">
        <authorList>
            <consortium name="EnsemblPlants"/>
        </authorList>
    </citation>
    <scope>IDENTIFICATION</scope>
    <source>
        <strain evidence="28">subsp. malaccensis</strain>
    </source>
</reference>
<evidence type="ECO:0000313" key="27">
    <source>
        <dbReference type="EMBL" id="CAG1859642.1"/>
    </source>
</evidence>
<dbReference type="SMART" id="SM00220">
    <property type="entry name" value="S_TKc"/>
    <property type="match status" value="1"/>
</dbReference>
<sequence length="797" mass="88751">MSARRRQMAQLLALCLSEFFLLFTFSAHTGVADDSLFRGQSLSGGQTMVSKAGKFELGFFAPGISSKYYIGIWYKVSKKTVVWVANREKPVASASSSELTLAEDGNLVLRLKDSKNQIWSSNSSGSLASNSTVAVLLDDGNLVLKDNITSDTLWQSFDHPTNTWLPGAKLGFNKLTGQDWFLSSWRNPEDPSPGMFTQEMDPNGTGQLYLLRDRRHRYWASGVWTGEMFTAIPEMKLNHLFDFSHVSNVNVNEFSYRVLNTSETDNLMLDFTGEMKRQKWDDEAKEMLQFCSLPWDPCDVDSRCGPFGSCDNFTSPPCHCLQGFNPRSRNEWALGDYTGGCVRRTPLRCGERDGFLELPNTQLPASPVRMSTIGGREECRIACLRNCSCTAYAFHSNCSIWQGDLVNLKYLGSSNGAESGAIYVRVDASELADNDHKNRKKTATIVVGALSGVAAIAVVVLLLALRYRKGATVGASEGVKGPLIAFDYKLIRKATKGFSEKLGRGSFGSVFKGELPDSGAIAVKRLESVRQGEKQFRMEVSTIGTIHHVNLVRLRGFCCEGDKRLLVYDYMPMGSLESVLFADGREALDWKKRYGIALGIARGLAYLHEKCRECIMHCDIKPENILLDMDMCPKIADFGMAKLLGREFSRVLTTVRGTIGYLAPEWITGSAITPKADVYSFGLMLHEIVSGSRNTETREEWNRFYFPLWAAIKLQEGDTLCLLDPRLKGKADEEELSRVCRIACWCIQDLECSRPSMGDVVQQLEGVLDVSIPPIPALLKKLVADESAENNHYYTTI</sequence>
<gene>
    <name evidence="27" type="ORF">GSMUA_299370.1</name>
</gene>
<dbReference type="PROSITE" id="PS00107">
    <property type="entry name" value="PROTEIN_KINASE_ATP"/>
    <property type="match status" value="1"/>
</dbReference>
<dbReference type="InterPro" id="IPR017441">
    <property type="entry name" value="Protein_kinase_ATP_BS"/>
</dbReference>
<dbReference type="PIRSF" id="PIRSF000641">
    <property type="entry name" value="SRK"/>
    <property type="match status" value="1"/>
</dbReference>
<evidence type="ECO:0000256" key="11">
    <source>
        <dbReference type="ARBA" id="ARBA00022777"/>
    </source>
</evidence>
<evidence type="ECO:0000256" key="19">
    <source>
        <dbReference type="ARBA" id="ARBA00048679"/>
    </source>
</evidence>
<dbReference type="CDD" id="cd00028">
    <property type="entry name" value="B_lectin"/>
    <property type="match status" value="1"/>
</dbReference>